<dbReference type="PANTHER" id="PTHR24333">
    <property type="entry name" value="HOMEO BOX HB9 LIKE A-RELATED"/>
    <property type="match status" value="1"/>
</dbReference>
<dbReference type="Proteomes" id="UP001152795">
    <property type="component" value="Unassembled WGS sequence"/>
</dbReference>
<protein>
    <submittedName>
        <fullName evidence="9">Homeobox -like 1</fullName>
    </submittedName>
</protein>
<feature type="DNA-binding region" description="Homeobox" evidence="5">
    <location>
        <begin position="34"/>
        <end position="93"/>
    </location>
</feature>
<evidence type="ECO:0000259" key="8">
    <source>
        <dbReference type="PROSITE" id="PS50071"/>
    </source>
</evidence>
<keyword evidence="3 5" id="KW-0371">Homeobox</keyword>
<dbReference type="InterPro" id="IPR050848">
    <property type="entry name" value="Homeobox_TF"/>
</dbReference>
<dbReference type="EMBL" id="CACRXK020009948">
    <property type="protein sequence ID" value="CAB4018304.1"/>
    <property type="molecule type" value="Genomic_DNA"/>
</dbReference>
<dbReference type="InterPro" id="IPR017970">
    <property type="entry name" value="Homeobox_CS"/>
</dbReference>
<dbReference type="AlphaFoldDB" id="A0A6S7IH78"/>
<dbReference type="PANTHER" id="PTHR24333:SF11">
    <property type="entry name" value="HOMEOBOX PROTEIN BARH-LIKE 1B"/>
    <property type="match status" value="1"/>
</dbReference>
<feature type="non-terminal residue" evidence="9">
    <location>
        <position position="1"/>
    </location>
</feature>
<comment type="caution">
    <text evidence="9">The sequence shown here is derived from an EMBL/GenBank/DDBJ whole genome shotgun (WGS) entry which is preliminary data.</text>
</comment>
<dbReference type="PRINTS" id="PR00024">
    <property type="entry name" value="HOMEOBOX"/>
</dbReference>
<comment type="subcellular location">
    <subcellularLocation>
        <location evidence="1 5 6">Nucleus</location>
    </subcellularLocation>
</comment>
<feature type="domain" description="Homeobox" evidence="8">
    <location>
        <begin position="32"/>
        <end position="92"/>
    </location>
</feature>
<keyword evidence="2 5" id="KW-0238">DNA-binding</keyword>
<dbReference type="SMART" id="SM00389">
    <property type="entry name" value="HOX"/>
    <property type="match status" value="1"/>
</dbReference>
<dbReference type="PROSITE" id="PS00027">
    <property type="entry name" value="HOMEOBOX_1"/>
    <property type="match status" value="1"/>
</dbReference>
<dbReference type="InterPro" id="IPR001356">
    <property type="entry name" value="HD"/>
</dbReference>
<proteinExistence type="predicted"/>
<evidence type="ECO:0000256" key="2">
    <source>
        <dbReference type="ARBA" id="ARBA00023125"/>
    </source>
</evidence>
<accession>A0A6S7IH78</accession>
<evidence type="ECO:0000256" key="1">
    <source>
        <dbReference type="ARBA" id="ARBA00004123"/>
    </source>
</evidence>
<dbReference type="SUPFAM" id="SSF46689">
    <property type="entry name" value="Homeodomain-like"/>
    <property type="match status" value="1"/>
</dbReference>
<evidence type="ECO:0000256" key="5">
    <source>
        <dbReference type="PROSITE-ProRule" id="PRU00108"/>
    </source>
</evidence>
<reference evidence="9" key="1">
    <citation type="submission" date="2020-04" db="EMBL/GenBank/DDBJ databases">
        <authorList>
            <person name="Alioto T."/>
            <person name="Alioto T."/>
            <person name="Gomez Garrido J."/>
        </authorList>
    </citation>
    <scope>NUCLEOTIDE SEQUENCE</scope>
    <source>
        <strain evidence="9">A484AB</strain>
    </source>
</reference>
<dbReference type="InterPro" id="IPR009057">
    <property type="entry name" value="Homeodomain-like_sf"/>
</dbReference>
<gene>
    <name evidence="9" type="ORF">PACLA_8A047256</name>
</gene>
<dbReference type="GO" id="GO:0000981">
    <property type="term" value="F:DNA-binding transcription factor activity, RNA polymerase II-specific"/>
    <property type="evidence" value="ECO:0007669"/>
    <property type="project" value="InterPro"/>
</dbReference>
<evidence type="ECO:0000256" key="7">
    <source>
        <dbReference type="SAM" id="MobiDB-lite"/>
    </source>
</evidence>
<evidence type="ECO:0000256" key="6">
    <source>
        <dbReference type="RuleBase" id="RU000682"/>
    </source>
</evidence>
<dbReference type="InterPro" id="IPR000047">
    <property type="entry name" value="HTH_motif"/>
</dbReference>
<feature type="region of interest" description="Disordered" evidence="7">
    <location>
        <begin position="97"/>
        <end position="124"/>
    </location>
</feature>
<sequence>DKSQQFGHLQSLPPSMFSFYILPTQKERYRQLGYSRTRTIFTQEQINELESKFEQKKYLSTPERFELAKNLGLNPVTIKTWYQNKRMKWKKELQKLDPSCKPTRPIGRPPKYLSHDAEDQVIVD</sequence>
<dbReference type="GO" id="GO:0005634">
    <property type="term" value="C:nucleus"/>
    <property type="evidence" value="ECO:0007669"/>
    <property type="project" value="UniProtKB-SubCell"/>
</dbReference>
<dbReference type="OrthoDB" id="6159439at2759"/>
<evidence type="ECO:0000256" key="3">
    <source>
        <dbReference type="ARBA" id="ARBA00023155"/>
    </source>
</evidence>
<dbReference type="InterPro" id="IPR020479">
    <property type="entry name" value="HD_metazoa"/>
</dbReference>
<dbReference type="PRINTS" id="PR00031">
    <property type="entry name" value="HTHREPRESSR"/>
</dbReference>
<evidence type="ECO:0000313" key="9">
    <source>
        <dbReference type="EMBL" id="CAB4018304.1"/>
    </source>
</evidence>
<name>A0A6S7IH78_PARCT</name>
<evidence type="ECO:0000256" key="4">
    <source>
        <dbReference type="ARBA" id="ARBA00023242"/>
    </source>
</evidence>
<keyword evidence="10" id="KW-1185">Reference proteome</keyword>
<dbReference type="CDD" id="cd00086">
    <property type="entry name" value="homeodomain"/>
    <property type="match status" value="1"/>
</dbReference>
<evidence type="ECO:0000313" key="10">
    <source>
        <dbReference type="Proteomes" id="UP001152795"/>
    </source>
</evidence>
<dbReference type="GO" id="GO:0003677">
    <property type="term" value="F:DNA binding"/>
    <property type="evidence" value="ECO:0007669"/>
    <property type="project" value="UniProtKB-UniRule"/>
</dbReference>
<keyword evidence="4 5" id="KW-0539">Nucleus</keyword>
<dbReference type="PROSITE" id="PS50071">
    <property type="entry name" value="HOMEOBOX_2"/>
    <property type="match status" value="1"/>
</dbReference>
<organism evidence="9 10">
    <name type="scientific">Paramuricea clavata</name>
    <name type="common">Red gorgonian</name>
    <name type="synonym">Violescent sea-whip</name>
    <dbReference type="NCBI Taxonomy" id="317549"/>
    <lineage>
        <taxon>Eukaryota</taxon>
        <taxon>Metazoa</taxon>
        <taxon>Cnidaria</taxon>
        <taxon>Anthozoa</taxon>
        <taxon>Octocorallia</taxon>
        <taxon>Malacalcyonacea</taxon>
        <taxon>Plexauridae</taxon>
        <taxon>Paramuricea</taxon>
    </lineage>
</organism>
<dbReference type="Gene3D" id="1.10.10.60">
    <property type="entry name" value="Homeodomain-like"/>
    <property type="match status" value="1"/>
</dbReference>
<dbReference type="Pfam" id="PF00046">
    <property type="entry name" value="Homeodomain"/>
    <property type="match status" value="1"/>
</dbReference>